<gene>
    <name evidence="1" type="ORF">ILEXP_LOCUS8211</name>
</gene>
<dbReference type="EMBL" id="CAUOFW020001066">
    <property type="protein sequence ID" value="CAK9140702.1"/>
    <property type="molecule type" value="Genomic_DNA"/>
</dbReference>
<dbReference type="Proteomes" id="UP001642360">
    <property type="component" value="Unassembled WGS sequence"/>
</dbReference>
<comment type="caution">
    <text evidence="1">The sequence shown here is derived from an EMBL/GenBank/DDBJ whole genome shotgun (WGS) entry which is preliminary data.</text>
</comment>
<protein>
    <submittedName>
        <fullName evidence="1">Uncharacterized protein</fullName>
    </submittedName>
</protein>
<reference evidence="1 2" key="1">
    <citation type="submission" date="2024-02" db="EMBL/GenBank/DDBJ databases">
        <authorList>
            <person name="Vignale AGUSTIN F."/>
            <person name="Sosa J E."/>
            <person name="Modenutti C."/>
        </authorList>
    </citation>
    <scope>NUCLEOTIDE SEQUENCE [LARGE SCALE GENOMIC DNA]</scope>
</reference>
<proteinExistence type="predicted"/>
<accession>A0ABC8R942</accession>
<sequence>MSHHKFFKASLHGSPHRLSPFYKSRNYNQLSKGFSIKHSIKHCKCTEQRPMFLLNSYSSIYNFQGLVDIIAQTKRRTKLHYSITKASDGWAVIRNALSVAQMFSVYQQLKRIHGIYGQEKGKFS</sequence>
<evidence type="ECO:0000313" key="2">
    <source>
        <dbReference type="Proteomes" id="UP001642360"/>
    </source>
</evidence>
<name>A0ABC8R942_9AQUA</name>
<keyword evidence="2" id="KW-1185">Reference proteome</keyword>
<dbReference type="AlphaFoldDB" id="A0ABC8R942"/>
<evidence type="ECO:0000313" key="1">
    <source>
        <dbReference type="EMBL" id="CAK9140702.1"/>
    </source>
</evidence>
<organism evidence="1 2">
    <name type="scientific">Ilex paraguariensis</name>
    <name type="common">yerba mate</name>
    <dbReference type="NCBI Taxonomy" id="185542"/>
    <lineage>
        <taxon>Eukaryota</taxon>
        <taxon>Viridiplantae</taxon>
        <taxon>Streptophyta</taxon>
        <taxon>Embryophyta</taxon>
        <taxon>Tracheophyta</taxon>
        <taxon>Spermatophyta</taxon>
        <taxon>Magnoliopsida</taxon>
        <taxon>eudicotyledons</taxon>
        <taxon>Gunneridae</taxon>
        <taxon>Pentapetalae</taxon>
        <taxon>asterids</taxon>
        <taxon>campanulids</taxon>
        <taxon>Aquifoliales</taxon>
        <taxon>Aquifoliaceae</taxon>
        <taxon>Ilex</taxon>
    </lineage>
</organism>